<accession>A0ABR9VRV9</accession>
<dbReference type="InterPro" id="IPR012296">
    <property type="entry name" value="Nuclease_put_TT1808"/>
</dbReference>
<keyword evidence="2" id="KW-0255">Endonuclease</keyword>
<evidence type="ECO:0000313" key="2">
    <source>
        <dbReference type="EMBL" id="MBE9254092.1"/>
    </source>
</evidence>
<sequence length="214" mass="24515">MNDLLTRPMINDWIIATWDQYIQQLDDLKDQCLKSYYYQGHMRVEMSPVSFDHGQDHVMIIFAVNLFIALRQIPATGLDTTTFRKSGVRECQPDVAYYLGENSRAIPSGTGIVNLDQYPAPNLVVEISRSSLLDDLGIKRSLYEDLGVREYWIVDVQKPQLFAYSVANQGSQKITTSQVLPGLEMGILEEVLQRSRQTNQAEVGHWLLERFQQD</sequence>
<keyword evidence="2" id="KW-0378">Hydrolase</keyword>
<organism evidence="2 3">
    <name type="scientific">Synechocystis salina LEGE 00031</name>
    <dbReference type="NCBI Taxonomy" id="1828736"/>
    <lineage>
        <taxon>Bacteria</taxon>
        <taxon>Bacillati</taxon>
        <taxon>Cyanobacteriota</taxon>
        <taxon>Cyanophyceae</taxon>
        <taxon>Synechococcales</taxon>
        <taxon>Merismopediaceae</taxon>
        <taxon>Synechocystis</taxon>
    </lineage>
</organism>
<dbReference type="InterPro" id="IPR008538">
    <property type="entry name" value="Uma2"/>
</dbReference>
<name>A0ABR9VRV9_9SYNC</name>
<dbReference type="GO" id="GO:0004519">
    <property type="term" value="F:endonuclease activity"/>
    <property type="evidence" value="ECO:0007669"/>
    <property type="project" value="UniProtKB-KW"/>
</dbReference>
<feature type="domain" description="Putative restriction endonuclease" evidence="1">
    <location>
        <begin position="18"/>
        <end position="193"/>
    </location>
</feature>
<dbReference type="Proteomes" id="UP000658720">
    <property type="component" value="Unassembled WGS sequence"/>
</dbReference>
<dbReference type="SUPFAM" id="SSF52980">
    <property type="entry name" value="Restriction endonuclease-like"/>
    <property type="match status" value="1"/>
</dbReference>
<evidence type="ECO:0000259" key="1">
    <source>
        <dbReference type="Pfam" id="PF05685"/>
    </source>
</evidence>
<dbReference type="RefSeq" id="WP_194019768.1">
    <property type="nucleotide sequence ID" value="NZ_JADEVV010000023.1"/>
</dbReference>
<dbReference type="Gene3D" id="3.90.1570.10">
    <property type="entry name" value="tt1808, chain A"/>
    <property type="match status" value="1"/>
</dbReference>
<dbReference type="CDD" id="cd06260">
    <property type="entry name" value="DUF820-like"/>
    <property type="match status" value="1"/>
</dbReference>
<evidence type="ECO:0000313" key="3">
    <source>
        <dbReference type="Proteomes" id="UP000658720"/>
    </source>
</evidence>
<protein>
    <submittedName>
        <fullName evidence="2">Uma2 family endonuclease</fullName>
    </submittedName>
</protein>
<dbReference type="PANTHER" id="PTHR35400:SF1">
    <property type="entry name" value="SLR1083 PROTEIN"/>
    <property type="match status" value="1"/>
</dbReference>
<dbReference type="EMBL" id="JADEVV010000023">
    <property type="protein sequence ID" value="MBE9254092.1"/>
    <property type="molecule type" value="Genomic_DNA"/>
</dbReference>
<keyword evidence="2" id="KW-0540">Nuclease</keyword>
<reference evidence="2 3" key="1">
    <citation type="submission" date="2020-10" db="EMBL/GenBank/DDBJ databases">
        <authorList>
            <person name="Castelo-Branco R."/>
            <person name="Eusebio N."/>
            <person name="Adriana R."/>
            <person name="Vieira A."/>
            <person name="Brugerolle De Fraissinette N."/>
            <person name="Rezende De Castro R."/>
            <person name="Schneider M.P."/>
            <person name="Vasconcelos V."/>
            <person name="Leao P.N."/>
        </authorList>
    </citation>
    <scope>NUCLEOTIDE SEQUENCE [LARGE SCALE GENOMIC DNA]</scope>
    <source>
        <strain evidence="2 3">LEGE 00031</strain>
    </source>
</reference>
<proteinExistence type="predicted"/>
<dbReference type="PANTHER" id="PTHR35400">
    <property type="entry name" value="SLR1083 PROTEIN"/>
    <property type="match status" value="1"/>
</dbReference>
<dbReference type="Pfam" id="PF05685">
    <property type="entry name" value="Uma2"/>
    <property type="match status" value="1"/>
</dbReference>
<keyword evidence="3" id="KW-1185">Reference proteome</keyword>
<comment type="caution">
    <text evidence="2">The sequence shown here is derived from an EMBL/GenBank/DDBJ whole genome shotgun (WGS) entry which is preliminary data.</text>
</comment>
<gene>
    <name evidence="2" type="ORF">IQ217_09625</name>
</gene>
<dbReference type="InterPro" id="IPR011335">
    <property type="entry name" value="Restrct_endonuc-II-like"/>
</dbReference>